<gene>
    <name evidence="1" type="ORF">HPB49_018059</name>
</gene>
<organism evidence="1 2">
    <name type="scientific">Dermacentor silvarum</name>
    <name type="common">Tick</name>
    <dbReference type="NCBI Taxonomy" id="543639"/>
    <lineage>
        <taxon>Eukaryota</taxon>
        <taxon>Metazoa</taxon>
        <taxon>Ecdysozoa</taxon>
        <taxon>Arthropoda</taxon>
        <taxon>Chelicerata</taxon>
        <taxon>Arachnida</taxon>
        <taxon>Acari</taxon>
        <taxon>Parasitiformes</taxon>
        <taxon>Ixodida</taxon>
        <taxon>Ixodoidea</taxon>
        <taxon>Ixodidae</taxon>
        <taxon>Rhipicephalinae</taxon>
        <taxon>Dermacentor</taxon>
    </lineage>
</organism>
<proteinExistence type="predicted"/>
<evidence type="ECO:0000313" key="2">
    <source>
        <dbReference type="Proteomes" id="UP000821865"/>
    </source>
</evidence>
<reference evidence="1" key="1">
    <citation type="submission" date="2020-05" db="EMBL/GenBank/DDBJ databases">
        <title>Large-scale comparative analyses of tick genomes elucidate their genetic diversity and vector capacities.</title>
        <authorList>
            <person name="Jia N."/>
            <person name="Wang J."/>
            <person name="Shi W."/>
            <person name="Du L."/>
            <person name="Sun Y."/>
            <person name="Zhan W."/>
            <person name="Jiang J."/>
            <person name="Wang Q."/>
            <person name="Zhang B."/>
            <person name="Ji P."/>
            <person name="Sakyi L.B."/>
            <person name="Cui X."/>
            <person name="Yuan T."/>
            <person name="Jiang B."/>
            <person name="Yang W."/>
            <person name="Lam T.T.-Y."/>
            <person name="Chang Q."/>
            <person name="Ding S."/>
            <person name="Wang X."/>
            <person name="Zhu J."/>
            <person name="Ruan X."/>
            <person name="Zhao L."/>
            <person name="Wei J."/>
            <person name="Que T."/>
            <person name="Du C."/>
            <person name="Cheng J."/>
            <person name="Dai P."/>
            <person name="Han X."/>
            <person name="Huang E."/>
            <person name="Gao Y."/>
            <person name="Liu J."/>
            <person name="Shao H."/>
            <person name="Ye R."/>
            <person name="Li L."/>
            <person name="Wei W."/>
            <person name="Wang X."/>
            <person name="Wang C."/>
            <person name="Yang T."/>
            <person name="Huo Q."/>
            <person name="Li W."/>
            <person name="Guo W."/>
            <person name="Chen H."/>
            <person name="Zhou L."/>
            <person name="Ni X."/>
            <person name="Tian J."/>
            <person name="Zhou Y."/>
            <person name="Sheng Y."/>
            <person name="Liu T."/>
            <person name="Pan Y."/>
            <person name="Xia L."/>
            <person name="Li J."/>
            <person name="Zhao F."/>
            <person name="Cao W."/>
        </authorList>
    </citation>
    <scope>NUCLEOTIDE SEQUENCE</scope>
    <source>
        <strain evidence="1">Dsil-2018</strain>
    </source>
</reference>
<protein>
    <submittedName>
        <fullName evidence="1">Uncharacterized protein</fullName>
    </submittedName>
</protein>
<keyword evidence="2" id="KW-1185">Reference proteome</keyword>
<dbReference type="Proteomes" id="UP000821865">
    <property type="component" value="Chromosome 9"/>
</dbReference>
<comment type="caution">
    <text evidence="1">The sequence shown here is derived from an EMBL/GenBank/DDBJ whole genome shotgun (WGS) entry which is preliminary data.</text>
</comment>
<dbReference type="EMBL" id="CM023478">
    <property type="protein sequence ID" value="KAH7933845.1"/>
    <property type="molecule type" value="Genomic_DNA"/>
</dbReference>
<accession>A0ACB8C4U4</accession>
<evidence type="ECO:0000313" key="1">
    <source>
        <dbReference type="EMBL" id="KAH7933845.1"/>
    </source>
</evidence>
<name>A0ACB8C4U4_DERSI</name>
<sequence>MGGISYPENRMAVRLCLGNVKVTEKERLDGFDLPYLRFREATNVRPLTSQDRTLTVNRARKGICSASYMVRYALVIACPMVFNNFPADEQICDINIQHVPKVSGGLGLRLRLTRRLTAQLLQTYAPSGLLVVLSWSGFWLRGLGERLGLCCMLLLALCTQISQLRRILPPCAGLTGVDVWMFSCLLFVFAVLVVFTLSHNIKLKRRSGNVSETRDRRRQNE</sequence>